<evidence type="ECO:0000313" key="3">
    <source>
        <dbReference type="EMBL" id="WWD05745.1"/>
    </source>
</evidence>
<evidence type="ECO:0000313" key="4">
    <source>
        <dbReference type="Proteomes" id="UP001358614"/>
    </source>
</evidence>
<keyword evidence="4" id="KW-1185">Reference proteome</keyword>
<feature type="region of interest" description="Disordered" evidence="1">
    <location>
        <begin position="706"/>
        <end position="731"/>
    </location>
</feature>
<reference evidence="3 4" key="1">
    <citation type="submission" date="2024-01" db="EMBL/GenBank/DDBJ databases">
        <title>Comparative genomics of Cryptococcus and Kwoniella reveals pathogenesis evolution and contrasting modes of karyotype evolution via chromosome fusion or intercentromeric recombination.</title>
        <authorList>
            <person name="Coelho M.A."/>
            <person name="David-Palma M."/>
            <person name="Shea T."/>
            <person name="Bowers K."/>
            <person name="McGinley-Smith S."/>
            <person name="Mohammad A.W."/>
            <person name="Gnirke A."/>
            <person name="Yurkov A.M."/>
            <person name="Nowrousian M."/>
            <person name="Sun S."/>
            <person name="Cuomo C.A."/>
            <person name="Heitman J."/>
        </authorList>
    </citation>
    <scope>NUCLEOTIDE SEQUENCE [LARGE SCALE GENOMIC DNA]</scope>
    <source>
        <strain evidence="3 4">PYCC6329</strain>
    </source>
</reference>
<organism evidence="3 4">
    <name type="scientific">Kwoniella europaea PYCC6329</name>
    <dbReference type="NCBI Taxonomy" id="1423913"/>
    <lineage>
        <taxon>Eukaryota</taxon>
        <taxon>Fungi</taxon>
        <taxon>Dikarya</taxon>
        <taxon>Basidiomycota</taxon>
        <taxon>Agaricomycotina</taxon>
        <taxon>Tremellomycetes</taxon>
        <taxon>Tremellales</taxon>
        <taxon>Cryptococcaceae</taxon>
        <taxon>Kwoniella</taxon>
    </lineage>
</organism>
<dbReference type="AlphaFoldDB" id="A0AAX4KJN2"/>
<feature type="compositionally biased region" description="Basic and acidic residues" evidence="1">
    <location>
        <begin position="333"/>
        <end position="343"/>
    </location>
</feature>
<dbReference type="InterPro" id="IPR057678">
    <property type="entry name" value="DUF7918"/>
</dbReference>
<accession>A0AAX4KJN2</accession>
<feature type="domain" description="DUF7918" evidence="2">
    <location>
        <begin position="10"/>
        <end position="165"/>
    </location>
</feature>
<feature type="compositionally biased region" description="Basic and acidic residues" evidence="1">
    <location>
        <begin position="504"/>
        <end position="518"/>
    </location>
</feature>
<gene>
    <name evidence="3" type="ORF">V865_003828</name>
</gene>
<evidence type="ECO:0000259" key="2">
    <source>
        <dbReference type="Pfam" id="PF25534"/>
    </source>
</evidence>
<name>A0AAX4KJN2_9TREE</name>
<dbReference type="EMBL" id="CP144089">
    <property type="protein sequence ID" value="WWD05745.1"/>
    <property type="molecule type" value="Genomic_DNA"/>
</dbReference>
<feature type="compositionally biased region" description="Polar residues" evidence="1">
    <location>
        <begin position="397"/>
        <end position="433"/>
    </location>
</feature>
<protein>
    <recommendedName>
        <fullName evidence="2">DUF7918 domain-containing protein</fullName>
    </recommendedName>
</protein>
<feature type="compositionally biased region" description="Basic and acidic residues" evidence="1">
    <location>
        <begin position="706"/>
        <end position="724"/>
    </location>
</feature>
<feature type="region of interest" description="Disordered" evidence="1">
    <location>
        <begin position="667"/>
        <end position="690"/>
    </location>
</feature>
<sequence length="731" mass="83442">MKASADYNDLEVRVECDGTRLNEYHQTFEEKGRHQPPIYKGYLEIGDSTNSKYTFHVKNNSITKWLDSLLSNIEVDNYLLCTAYLHPEEGYEVSQSQVYRSEAEKKGNGKVVEHVHSQLVDDEEENSQRIVLLNSPEGSLGKIVISIFRGSLSECRSVNNQNTNHQDIENEMYNGSPTLNVFDPSKIWRHYPEDDVDPWIRFMYTYGTRKALIANQVDLPPLVITHKTEEDQILVPDSTPPSPFAFTSDPDQYDIPAQQFEKIDSVLQSVLDILDTENGADTIANHEISSGLQLEEEGTSALPKVDLPQDQGIAGTKLKDPVGSSRAMIGPSDQDHTCNDRSLKISTRTSTADQGSRTDKIQAQSGPSTSTSRIQAVPRVLNSRNEFDINYVHKEANSSTQKAHPQEQANSPTRKQINNRHQYNSQPSTSLQAEVNRQDQLANGSEYTKLLDAIDNPSSTNLTEKEIDLLLRALTDNQESIADNTGRSHHSYGYTDIPHGSKGKGKEKINDPNSDKDTNTNYHSSNSISVPVSSFERPLPYVSAKDYAYQPSPTIEENDINSLDYLAKEGINEDFLQNLFNADTSPSDRSEIMPKRPKARWETIQSFNAREEDERYRRLLEEKESRKIMQELARRRKLNDKDVKRREGERRKWLNVGKEKEDCHSQRYHDGSIVGQKAHRKRSRCEDEDEIERRIEEKKRRLREMDRLDKVRKAEGRGRRKEEAIDLTLSD</sequence>
<dbReference type="Pfam" id="PF25534">
    <property type="entry name" value="DUF7918"/>
    <property type="match status" value="1"/>
</dbReference>
<feature type="region of interest" description="Disordered" evidence="1">
    <location>
        <begin position="395"/>
        <end position="433"/>
    </location>
</feature>
<dbReference type="RefSeq" id="XP_066083712.1">
    <property type="nucleotide sequence ID" value="XM_066227615.1"/>
</dbReference>
<evidence type="ECO:0000256" key="1">
    <source>
        <dbReference type="SAM" id="MobiDB-lite"/>
    </source>
</evidence>
<dbReference type="KEGG" id="ker:91102630"/>
<dbReference type="GeneID" id="91102630"/>
<feature type="region of interest" description="Disordered" evidence="1">
    <location>
        <begin position="304"/>
        <end position="377"/>
    </location>
</feature>
<dbReference type="Proteomes" id="UP001358614">
    <property type="component" value="Chromosome 1"/>
</dbReference>
<feature type="compositionally biased region" description="Polar residues" evidence="1">
    <location>
        <begin position="344"/>
        <end position="374"/>
    </location>
</feature>
<proteinExistence type="predicted"/>
<feature type="region of interest" description="Disordered" evidence="1">
    <location>
        <begin position="482"/>
        <end position="531"/>
    </location>
</feature>